<comment type="caution">
    <text evidence="2">The sequence shown here is derived from an EMBL/GenBank/DDBJ whole genome shotgun (WGS) entry which is preliminary data.</text>
</comment>
<feature type="transmembrane region" description="Helical" evidence="1">
    <location>
        <begin position="88"/>
        <end position="111"/>
    </location>
</feature>
<dbReference type="RefSeq" id="WP_021695901.1">
    <property type="nucleotide sequence ID" value="NZ_BATC01000001.1"/>
</dbReference>
<name>A0A8E0KJ61_9CAUL</name>
<organism evidence="2 3">
    <name type="scientific">Brevundimonas abyssalis TAR-001</name>
    <dbReference type="NCBI Taxonomy" id="1391729"/>
    <lineage>
        <taxon>Bacteria</taxon>
        <taxon>Pseudomonadati</taxon>
        <taxon>Pseudomonadota</taxon>
        <taxon>Alphaproteobacteria</taxon>
        <taxon>Caulobacterales</taxon>
        <taxon>Caulobacteraceae</taxon>
        <taxon>Brevundimonas</taxon>
    </lineage>
</organism>
<evidence type="ECO:0000313" key="2">
    <source>
        <dbReference type="EMBL" id="GAD57805.1"/>
    </source>
</evidence>
<gene>
    <name evidence="2" type="ORF">MBEBAB_0055</name>
</gene>
<dbReference type="Pfam" id="PF04020">
    <property type="entry name" value="Phage_holin_4_2"/>
    <property type="match status" value="1"/>
</dbReference>
<keyword evidence="1" id="KW-0812">Transmembrane</keyword>
<feature type="transmembrane region" description="Helical" evidence="1">
    <location>
        <begin position="58"/>
        <end position="82"/>
    </location>
</feature>
<dbReference type="Proteomes" id="UP000016569">
    <property type="component" value="Unassembled WGS sequence"/>
</dbReference>
<proteinExistence type="predicted"/>
<dbReference type="AlphaFoldDB" id="A0A8E0KJ61"/>
<dbReference type="PANTHER" id="PTHR37309:SF1">
    <property type="entry name" value="SLR0284 PROTEIN"/>
    <property type="match status" value="1"/>
</dbReference>
<evidence type="ECO:0000313" key="3">
    <source>
        <dbReference type="Proteomes" id="UP000016569"/>
    </source>
</evidence>
<dbReference type="EMBL" id="BATC01000001">
    <property type="protein sequence ID" value="GAD57805.1"/>
    <property type="molecule type" value="Genomic_DNA"/>
</dbReference>
<feature type="transmembrane region" description="Helical" evidence="1">
    <location>
        <begin position="32"/>
        <end position="51"/>
    </location>
</feature>
<keyword evidence="1" id="KW-1133">Transmembrane helix</keyword>
<reference evidence="3" key="1">
    <citation type="journal article" date="2013" name="Genome Announc.">
        <title>Draft Genome Sequence of the Dimorphic Prosthecate Bacterium Brevundimonas abyssalis TAR-001T.</title>
        <authorList>
            <person name="Tsubouchi T."/>
            <person name="Nishi S."/>
            <person name="Usui K."/>
            <person name="Shimane Y."/>
            <person name="Takaki Y."/>
            <person name="Maruyama T."/>
            <person name="Hatada Y."/>
        </authorList>
    </citation>
    <scope>NUCLEOTIDE SEQUENCE [LARGE SCALE GENOMIC DNA]</scope>
    <source>
        <strain evidence="3">TAR-001</strain>
    </source>
</reference>
<protein>
    <submittedName>
        <fullName evidence="2">Putative membrane protein</fullName>
    </submittedName>
</protein>
<keyword evidence="1" id="KW-0472">Membrane</keyword>
<keyword evidence="3" id="KW-1185">Reference proteome</keyword>
<accession>A0A8E0KJ61</accession>
<dbReference type="OrthoDB" id="7205479at2"/>
<dbReference type="PANTHER" id="PTHR37309">
    <property type="entry name" value="SLR0284 PROTEIN"/>
    <property type="match status" value="1"/>
</dbReference>
<evidence type="ECO:0000256" key="1">
    <source>
        <dbReference type="SAM" id="Phobius"/>
    </source>
</evidence>
<sequence>MVRFIVQWLVTALGLWLSSVLIAGVEFSSTTVLILAALVLGLINAVIRPILVIITFPITVITLGLFLLVVNAAMIGLASAFFDGFTVSGFWPAIGAAVVTGVVSWIAGAFIRD</sequence>
<dbReference type="InterPro" id="IPR007165">
    <property type="entry name" value="Phage_holin_4_2"/>
</dbReference>